<organism evidence="1 3">
    <name type="scientific">Candidatus Accumulibacter phosphatis</name>
    <dbReference type="NCBI Taxonomy" id="327160"/>
    <lineage>
        <taxon>Bacteria</taxon>
        <taxon>Pseudomonadati</taxon>
        <taxon>Pseudomonadota</taxon>
        <taxon>Betaproteobacteria</taxon>
        <taxon>Candidatus Accumulibacter</taxon>
    </lineage>
</organism>
<evidence type="ECO:0000313" key="2">
    <source>
        <dbReference type="EMBL" id="KFB74093.1"/>
    </source>
</evidence>
<dbReference type="EMBL" id="JDVG02000235">
    <property type="protein sequence ID" value="KFB73358.1"/>
    <property type="molecule type" value="Genomic_DNA"/>
</dbReference>
<proteinExistence type="predicted"/>
<evidence type="ECO:0000313" key="1">
    <source>
        <dbReference type="EMBL" id="KFB73358.1"/>
    </source>
</evidence>
<sequence length="37" mass="4224">MKRGNQSLRWVLLAAATGEAGRQGVRLILRYSLRLLR</sequence>
<gene>
    <name evidence="2" type="ORF">AW09_000625</name>
    <name evidence="1" type="ORF">AW09_001388</name>
</gene>
<protein>
    <submittedName>
        <fullName evidence="1">Uncharacterized protein</fullName>
    </submittedName>
</protein>
<dbReference type="AlphaFoldDB" id="A0A011PN21"/>
<accession>A0A011PN21</accession>
<reference evidence="1 3" key="1">
    <citation type="submission" date="2014-02" db="EMBL/GenBank/DDBJ databases">
        <title>Expanding our view of genomic diversity in Candidatus Accumulibacter clades.</title>
        <authorList>
            <person name="Skennerton C.T."/>
            <person name="Barr J.J."/>
            <person name="Slater F.R."/>
            <person name="Bond P.L."/>
            <person name="Tyson G.W."/>
        </authorList>
    </citation>
    <scope>NUCLEOTIDE SEQUENCE [LARGE SCALE GENOMIC DNA]</scope>
    <source>
        <strain evidence="3">BA-91</strain>
    </source>
</reference>
<dbReference type="Proteomes" id="UP000020077">
    <property type="component" value="Unassembled WGS sequence"/>
</dbReference>
<evidence type="ECO:0000313" key="3">
    <source>
        <dbReference type="Proteomes" id="UP000020077"/>
    </source>
</evidence>
<name>A0A011PN21_9PROT</name>
<dbReference type="EMBL" id="JDVG02000104">
    <property type="protein sequence ID" value="KFB74093.1"/>
    <property type="molecule type" value="Genomic_DNA"/>
</dbReference>
<comment type="caution">
    <text evidence="1">The sequence shown here is derived from an EMBL/GenBank/DDBJ whole genome shotgun (WGS) entry which is preliminary data.</text>
</comment>